<proteinExistence type="predicted"/>
<name>A0ABT8BT17_9VIBR</name>
<keyword evidence="1" id="KW-0732">Signal</keyword>
<feature type="signal peptide" evidence="1">
    <location>
        <begin position="1"/>
        <end position="21"/>
    </location>
</feature>
<sequence length="401" mass="45848">MLHVTRILLINLFLFPLQVLAQQPVIYQLSVDHDDPDSVKVDVDTQSLGTIEFNPSRTRGNDTQPQLYCTESREHTFSLSYGQAAQCQSVHWRLPLDNVTAEGLDIADQQDSRSVQKGWYFVSEWNSLPRIKQVEDVVVCGPDKRCQPIPKLSQAPAFVVWGMQDLSLDINGHTVRVYSDVDNVMHDLARWKPTFERQLSYLENVFSNPDRKQWQMAFFERKKRAGNLSGAAGNALILINTLTDNSGTLSEHSIQMLLKIAAHESVHIMDTASRPTWAAESLAEYYAMKSLQNTDYQTNDPLQEWVTLSKRFPFSDTGLIEANRRYEHQHQQQYYPLFYFKGAAFWFELDRQLVKKGTSLDSLMAGLMFKETGDLSDGFVATVVNQVGAQPWRNIEQAYLK</sequence>
<dbReference type="Proteomes" id="UP001238540">
    <property type="component" value="Unassembled WGS sequence"/>
</dbReference>
<organism evidence="2 3">
    <name type="scientific">Vibrio ostreicida</name>
    <dbReference type="NCBI Taxonomy" id="526588"/>
    <lineage>
        <taxon>Bacteria</taxon>
        <taxon>Pseudomonadati</taxon>
        <taxon>Pseudomonadota</taxon>
        <taxon>Gammaproteobacteria</taxon>
        <taxon>Vibrionales</taxon>
        <taxon>Vibrionaceae</taxon>
        <taxon>Vibrio</taxon>
    </lineage>
</organism>
<evidence type="ECO:0008006" key="4">
    <source>
        <dbReference type="Google" id="ProtNLM"/>
    </source>
</evidence>
<gene>
    <name evidence="2" type="ORF">QWZ16_11365</name>
</gene>
<keyword evidence="3" id="KW-1185">Reference proteome</keyword>
<feature type="chain" id="PRO_5046469985" description="DUF1570 domain-containing protein" evidence="1">
    <location>
        <begin position="22"/>
        <end position="401"/>
    </location>
</feature>
<comment type="caution">
    <text evidence="2">The sequence shown here is derived from an EMBL/GenBank/DDBJ whole genome shotgun (WGS) entry which is preliminary data.</text>
</comment>
<accession>A0ABT8BT17</accession>
<evidence type="ECO:0000313" key="3">
    <source>
        <dbReference type="Proteomes" id="UP001238540"/>
    </source>
</evidence>
<dbReference type="RefSeq" id="WP_076584893.1">
    <property type="nucleotide sequence ID" value="NZ_JABEYA020000001.1"/>
</dbReference>
<dbReference type="EMBL" id="JAUFQC010000001">
    <property type="protein sequence ID" value="MDN3610301.1"/>
    <property type="molecule type" value="Genomic_DNA"/>
</dbReference>
<evidence type="ECO:0000256" key="1">
    <source>
        <dbReference type="SAM" id="SignalP"/>
    </source>
</evidence>
<reference evidence="3" key="1">
    <citation type="journal article" date="2019" name="Int. J. Syst. Evol. Microbiol.">
        <title>The Global Catalogue of Microorganisms (GCM) 10K type strain sequencing project: providing services to taxonomists for standard genome sequencing and annotation.</title>
        <authorList>
            <consortium name="The Broad Institute Genomics Platform"/>
            <consortium name="The Broad Institute Genome Sequencing Center for Infectious Disease"/>
            <person name="Wu L."/>
            <person name="Ma J."/>
        </authorList>
    </citation>
    <scope>NUCLEOTIDE SEQUENCE [LARGE SCALE GENOMIC DNA]</scope>
    <source>
        <strain evidence="3">CECT 7398</strain>
    </source>
</reference>
<protein>
    <recommendedName>
        <fullName evidence="4">DUF1570 domain-containing protein</fullName>
    </recommendedName>
</protein>
<evidence type="ECO:0000313" key="2">
    <source>
        <dbReference type="EMBL" id="MDN3610301.1"/>
    </source>
</evidence>